<dbReference type="RefSeq" id="WP_268051606.1">
    <property type="nucleotide sequence ID" value="NZ_JAPQES010000007.1"/>
</dbReference>
<gene>
    <name evidence="2" type="ORF">OXH55_18350</name>
</gene>
<evidence type="ECO:0000313" key="2">
    <source>
        <dbReference type="EMBL" id="MCY6372596.1"/>
    </source>
</evidence>
<evidence type="ECO:0000259" key="1">
    <source>
        <dbReference type="PROSITE" id="PS50943"/>
    </source>
</evidence>
<feature type="domain" description="HTH cro/C1-type" evidence="1">
    <location>
        <begin position="8"/>
        <end position="40"/>
    </location>
</feature>
<accession>A0ABT4CWM9</accession>
<dbReference type="EMBL" id="JAPQES010000007">
    <property type="protein sequence ID" value="MCY6372596.1"/>
    <property type="molecule type" value="Genomic_DNA"/>
</dbReference>
<proteinExistence type="predicted"/>
<dbReference type="SUPFAM" id="SSF47413">
    <property type="entry name" value="lambda repressor-like DNA-binding domains"/>
    <property type="match status" value="1"/>
</dbReference>
<organism evidence="2 3">
    <name type="scientific">Clostridium ganghwense</name>
    <dbReference type="NCBI Taxonomy" id="312089"/>
    <lineage>
        <taxon>Bacteria</taxon>
        <taxon>Bacillati</taxon>
        <taxon>Bacillota</taxon>
        <taxon>Clostridia</taxon>
        <taxon>Eubacteriales</taxon>
        <taxon>Clostridiaceae</taxon>
        <taxon>Clostridium</taxon>
    </lineage>
</organism>
<dbReference type="InterPro" id="IPR001387">
    <property type="entry name" value="Cro/C1-type_HTH"/>
</dbReference>
<dbReference type="CDD" id="cd00093">
    <property type="entry name" value="HTH_XRE"/>
    <property type="match status" value="1"/>
</dbReference>
<name>A0ABT4CWM9_9CLOT</name>
<dbReference type="Proteomes" id="UP001079657">
    <property type="component" value="Unassembled WGS sequence"/>
</dbReference>
<comment type="caution">
    <text evidence="2">The sequence shown here is derived from an EMBL/GenBank/DDBJ whole genome shotgun (WGS) entry which is preliminary data.</text>
</comment>
<dbReference type="Pfam" id="PF13560">
    <property type="entry name" value="HTH_31"/>
    <property type="match status" value="1"/>
</dbReference>
<sequence length="49" mass="5859">MTLFKDRLKELRLENELTLKELGQKLRYSESTMSMYKSGECHPKTSEDY</sequence>
<dbReference type="PROSITE" id="PS50943">
    <property type="entry name" value="HTH_CROC1"/>
    <property type="match status" value="1"/>
</dbReference>
<dbReference type="InterPro" id="IPR010982">
    <property type="entry name" value="Lambda_DNA-bd_dom_sf"/>
</dbReference>
<keyword evidence="3" id="KW-1185">Reference proteome</keyword>
<dbReference type="Gene3D" id="1.10.260.40">
    <property type="entry name" value="lambda repressor-like DNA-binding domains"/>
    <property type="match status" value="1"/>
</dbReference>
<evidence type="ECO:0000313" key="3">
    <source>
        <dbReference type="Proteomes" id="UP001079657"/>
    </source>
</evidence>
<protein>
    <submittedName>
        <fullName evidence="2">Helix-turn-helix transcriptional regulator</fullName>
    </submittedName>
</protein>
<reference evidence="2" key="1">
    <citation type="submission" date="2022-12" db="EMBL/GenBank/DDBJ databases">
        <authorList>
            <person name="Wang J."/>
        </authorList>
    </citation>
    <scope>NUCLEOTIDE SEQUENCE</scope>
    <source>
        <strain evidence="2">HY-42-06</strain>
    </source>
</reference>